<dbReference type="PANTHER" id="PTHR11527">
    <property type="entry name" value="HEAT-SHOCK PROTEIN 20 FAMILY MEMBER"/>
    <property type="match status" value="1"/>
</dbReference>
<dbReference type="EMBL" id="MFKI01000038">
    <property type="protein sequence ID" value="OGG37983.1"/>
    <property type="molecule type" value="Genomic_DNA"/>
</dbReference>
<proteinExistence type="inferred from homology"/>
<gene>
    <name evidence="5" type="ORF">A2127_02755</name>
</gene>
<dbReference type="PROSITE" id="PS01031">
    <property type="entry name" value="SHSP"/>
    <property type="match status" value="1"/>
</dbReference>
<dbReference type="CDD" id="cd06464">
    <property type="entry name" value="ACD_sHsps-like"/>
    <property type="match status" value="1"/>
</dbReference>
<evidence type="ECO:0000259" key="3">
    <source>
        <dbReference type="PROSITE" id="PS01031"/>
    </source>
</evidence>
<evidence type="ECO:0000259" key="4">
    <source>
        <dbReference type="PROSITE" id="PS51203"/>
    </source>
</evidence>
<dbReference type="InterPro" id="IPR007052">
    <property type="entry name" value="CS_dom"/>
</dbReference>
<dbReference type="Gene3D" id="2.60.40.790">
    <property type="match status" value="1"/>
</dbReference>
<name>A0A1F6BMB9_9BACT</name>
<organism evidence="5 6">
    <name type="scientific">Candidatus Jorgensenbacteria bacterium GWC1_48_12</name>
    <dbReference type="NCBI Taxonomy" id="1798469"/>
    <lineage>
        <taxon>Bacteria</taxon>
        <taxon>Candidatus Joergenseniibacteriota</taxon>
    </lineage>
</organism>
<dbReference type="InterPro" id="IPR008978">
    <property type="entry name" value="HSP20-like_chaperone"/>
</dbReference>
<protein>
    <submittedName>
        <fullName evidence="5">Uncharacterized protein</fullName>
    </submittedName>
</protein>
<feature type="domain" description="CS" evidence="4">
    <location>
        <begin position="40"/>
        <end position="144"/>
    </location>
</feature>
<accession>A0A1F6BMB9</accession>
<dbReference type="Proteomes" id="UP000179324">
    <property type="component" value="Unassembled WGS sequence"/>
</dbReference>
<comment type="caution">
    <text evidence="5">The sequence shown here is derived from an EMBL/GenBank/DDBJ whole genome shotgun (WGS) entry which is preliminary data.</text>
</comment>
<dbReference type="InterPro" id="IPR002068">
    <property type="entry name" value="A-crystallin/Hsp20_dom"/>
</dbReference>
<dbReference type="Pfam" id="PF00011">
    <property type="entry name" value="HSP20"/>
    <property type="match status" value="1"/>
</dbReference>
<reference evidence="5 6" key="1">
    <citation type="journal article" date="2016" name="Nat. Commun.">
        <title>Thousands of microbial genomes shed light on interconnected biogeochemical processes in an aquifer system.</title>
        <authorList>
            <person name="Anantharaman K."/>
            <person name="Brown C.T."/>
            <person name="Hug L.A."/>
            <person name="Sharon I."/>
            <person name="Castelle C.J."/>
            <person name="Probst A.J."/>
            <person name="Thomas B.C."/>
            <person name="Singh A."/>
            <person name="Wilkins M.J."/>
            <person name="Karaoz U."/>
            <person name="Brodie E.L."/>
            <person name="Williams K.H."/>
            <person name="Hubbard S.S."/>
            <person name="Banfield J.F."/>
        </authorList>
    </citation>
    <scope>NUCLEOTIDE SEQUENCE [LARGE SCALE GENOMIC DNA]</scope>
</reference>
<dbReference type="InterPro" id="IPR031107">
    <property type="entry name" value="Small_HSP"/>
</dbReference>
<evidence type="ECO:0000256" key="2">
    <source>
        <dbReference type="RuleBase" id="RU003616"/>
    </source>
</evidence>
<dbReference type="SUPFAM" id="SSF49764">
    <property type="entry name" value="HSP20-like chaperones"/>
    <property type="match status" value="1"/>
</dbReference>
<evidence type="ECO:0000256" key="1">
    <source>
        <dbReference type="PROSITE-ProRule" id="PRU00285"/>
    </source>
</evidence>
<dbReference type="AlphaFoldDB" id="A0A1F6BMB9"/>
<sequence length="148" mass="17127">MTEQENKDDIFVELAKVKSEPKPLQIESKEENFEFDEESEGQLTVDVYQDKESIVVQSTVAGIDPEDLEINITNESVTVKGRRERLEKIEDKDYFYQECFWGKFSRSIILPEEVDPEKSTAALKNGVLTIKMPKLNRKKAKKLKVKID</sequence>
<dbReference type="PROSITE" id="PS51203">
    <property type="entry name" value="CS"/>
    <property type="match status" value="1"/>
</dbReference>
<evidence type="ECO:0000313" key="6">
    <source>
        <dbReference type="Proteomes" id="UP000179324"/>
    </source>
</evidence>
<evidence type="ECO:0000313" key="5">
    <source>
        <dbReference type="EMBL" id="OGG37983.1"/>
    </source>
</evidence>
<comment type="similarity">
    <text evidence="1 2">Belongs to the small heat shock protein (HSP20) family.</text>
</comment>
<feature type="domain" description="SHSP" evidence="3">
    <location>
        <begin position="36"/>
        <end position="148"/>
    </location>
</feature>